<accession>A0A972G3Q6</accession>
<gene>
    <name evidence="1" type="ORF">HC757_17365</name>
</gene>
<keyword evidence="2" id="KW-1185">Reference proteome</keyword>
<dbReference type="AlphaFoldDB" id="A0A972G3Q6"/>
<dbReference type="RefSeq" id="WP_169565656.1">
    <property type="nucleotide sequence ID" value="NZ_JAAXYH010000018.1"/>
</dbReference>
<dbReference type="InterPro" id="IPR019226">
    <property type="entry name" value="DUF2158"/>
</dbReference>
<organism evidence="1 2">
    <name type="scientific">Shewanella salipaludis</name>
    <dbReference type="NCBI Taxonomy" id="2723052"/>
    <lineage>
        <taxon>Bacteria</taxon>
        <taxon>Pseudomonadati</taxon>
        <taxon>Pseudomonadota</taxon>
        <taxon>Gammaproteobacteria</taxon>
        <taxon>Alteromonadales</taxon>
        <taxon>Shewanellaceae</taxon>
        <taxon>Shewanella</taxon>
    </lineage>
</organism>
<evidence type="ECO:0000313" key="2">
    <source>
        <dbReference type="Proteomes" id="UP000737113"/>
    </source>
</evidence>
<dbReference type="Proteomes" id="UP000737113">
    <property type="component" value="Unassembled WGS sequence"/>
</dbReference>
<proteinExistence type="predicted"/>
<reference evidence="1" key="1">
    <citation type="submission" date="2020-04" db="EMBL/GenBank/DDBJ databases">
        <title>Description of Shewanella salipaludis sp. nov., isolated from a salt marsh.</title>
        <authorList>
            <person name="Park S."/>
            <person name="Yoon J.-H."/>
        </authorList>
    </citation>
    <scope>NUCLEOTIDE SEQUENCE</scope>
    <source>
        <strain evidence="1">SHSM-M6</strain>
    </source>
</reference>
<dbReference type="EMBL" id="JAAXYH010000018">
    <property type="protein sequence ID" value="NMH66931.1"/>
    <property type="molecule type" value="Genomic_DNA"/>
</dbReference>
<protein>
    <submittedName>
        <fullName evidence="1">DUF2158 domain-containing protein</fullName>
    </submittedName>
</protein>
<name>A0A972G3Q6_9GAMM</name>
<dbReference type="Pfam" id="PF09926">
    <property type="entry name" value="DUF2158"/>
    <property type="match status" value="1"/>
</dbReference>
<comment type="caution">
    <text evidence="1">The sequence shown here is derived from an EMBL/GenBank/DDBJ whole genome shotgun (WGS) entry which is preliminary data.</text>
</comment>
<sequence>MAFKVGDVVVLKSGGPRMTVVEIDELDCFCQWFDDKNNLASGGFSASSIEIPNEAITFRVGR</sequence>
<evidence type="ECO:0000313" key="1">
    <source>
        <dbReference type="EMBL" id="NMH66931.1"/>
    </source>
</evidence>